<dbReference type="SMART" id="SM00939">
    <property type="entry name" value="PepX_C"/>
    <property type="match status" value="1"/>
</dbReference>
<keyword evidence="1 3" id="KW-0378">Hydrolase</keyword>
<dbReference type="Proteomes" id="UP000243140">
    <property type="component" value="Unassembled WGS sequence"/>
</dbReference>
<dbReference type="Gene3D" id="2.60.120.260">
    <property type="entry name" value="Galactose-binding domain-like"/>
    <property type="match status" value="1"/>
</dbReference>
<feature type="domain" description="Xaa-Pro dipeptidyl-peptidase C-terminal" evidence="2">
    <location>
        <begin position="322"/>
        <end position="584"/>
    </location>
</feature>
<dbReference type="Gene3D" id="3.40.50.1820">
    <property type="entry name" value="alpha/beta hydrolase"/>
    <property type="match status" value="1"/>
</dbReference>
<reference evidence="3 4" key="1">
    <citation type="submission" date="2017-02" db="EMBL/GenBank/DDBJ databases">
        <title>The new phylogeny of genus Mycobacterium.</title>
        <authorList>
            <person name="Tortoli E."/>
            <person name="Trovato A."/>
            <person name="Cirillo D.M."/>
        </authorList>
    </citation>
    <scope>NUCLEOTIDE SEQUENCE [LARGE SCALE GENOMIC DNA]</scope>
    <source>
        <strain evidence="3 4">IP1130001</strain>
    </source>
</reference>
<organism evidence="3 4">
    <name type="scientific">Mycobacterium malmoense</name>
    <dbReference type="NCBI Taxonomy" id="1780"/>
    <lineage>
        <taxon>Bacteria</taxon>
        <taxon>Bacillati</taxon>
        <taxon>Actinomycetota</taxon>
        <taxon>Actinomycetes</taxon>
        <taxon>Mycobacteriales</taxon>
        <taxon>Mycobacteriaceae</taxon>
        <taxon>Mycobacterium</taxon>
    </lineage>
</organism>
<dbReference type="PANTHER" id="PTHR43056">
    <property type="entry name" value="PEPTIDASE S9 PROLYL OLIGOPEPTIDASE"/>
    <property type="match status" value="1"/>
</dbReference>
<evidence type="ECO:0000313" key="3">
    <source>
        <dbReference type="EMBL" id="ORA78509.1"/>
    </source>
</evidence>
<dbReference type="InterPro" id="IPR000383">
    <property type="entry name" value="Xaa-Pro-like_dom"/>
</dbReference>
<dbReference type="SUPFAM" id="SSF49785">
    <property type="entry name" value="Galactose-binding domain-like"/>
    <property type="match status" value="1"/>
</dbReference>
<gene>
    <name evidence="3" type="ORF">BST29_21405</name>
</gene>
<dbReference type="Pfam" id="PF02129">
    <property type="entry name" value="Peptidase_S15"/>
    <property type="match status" value="1"/>
</dbReference>
<dbReference type="RefSeq" id="WP_083012158.1">
    <property type="nucleotide sequence ID" value="NZ_CP060015.1"/>
</dbReference>
<accession>A0ABX3SLU4</accession>
<dbReference type="InterPro" id="IPR008979">
    <property type="entry name" value="Galactose-bd-like_sf"/>
</dbReference>
<keyword evidence="4" id="KW-1185">Reference proteome</keyword>
<proteinExistence type="predicted"/>
<dbReference type="PANTHER" id="PTHR43056:SF10">
    <property type="entry name" value="COCE_NOND FAMILY, PUTATIVE (AFU_ORTHOLOGUE AFUA_7G00600)-RELATED"/>
    <property type="match status" value="1"/>
</dbReference>
<dbReference type="InterPro" id="IPR005674">
    <property type="entry name" value="CocE/Ser_esterase"/>
</dbReference>
<dbReference type="InterPro" id="IPR029058">
    <property type="entry name" value="AB_hydrolase_fold"/>
</dbReference>
<dbReference type="Pfam" id="PF08530">
    <property type="entry name" value="PepX_C"/>
    <property type="match status" value="1"/>
</dbReference>
<protein>
    <submittedName>
        <fullName evidence="3">Hydrolase</fullName>
    </submittedName>
</protein>
<dbReference type="Gene3D" id="1.10.3020.20">
    <property type="match status" value="1"/>
</dbReference>
<dbReference type="GO" id="GO:0016787">
    <property type="term" value="F:hydrolase activity"/>
    <property type="evidence" value="ECO:0007669"/>
    <property type="project" value="UniProtKB-KW"/>
</dbReference>
<evidence type="ECO:0000256" key="1">
    <source>
        <dbReference type="ARBA" id="ARBA00022801"/>
    </source>
</evidence>
<sequence length="591" mass="65697">MTSNEEAVFLPASGYDEAADPIVFGKFDPGTRVLPAGFQTTPQFHPLPVDIVFEKDTAVRLRDGSTIYVDVFRPVGTEKVPVIVAWSPYGKSGGTLPRNRNMFNVLGIDQSQLSGLGKFEGPDPAFWCAHGYAVCNPDARGVYHCEGDSVFPGEQDGRDCHDLIEWLAAADWCTGKVAMCGNSYLAISQWFTAAQRPPHLAAIAPWEGMSDLYRDLVMRGGMPDFGFPAMWATSYVGKNRREDLVAEAQRYPLMNDLWESKIARLERITVPAYVVASYSNLIHTPGTFRGWRQIGSPDKWLRIHNTMEWPDFNDEAHKRDLLRFFDHYLKGQDNGWVDTPRVRYSLLDLEGNDRVDVPAAEFPPDDVSYVKYYLDGRSQTLVDEAPASAAATSYDAVADRDGVSFVVRFDTETELVGYPKVRLWVESDGWDDMDLFVFLQKLDAGGRHLQQFNVPNHGEPIATLTRDGAAILKYKGSNGRLRVSMRHLDEATSTDAVPIHSFDRIEKLKPGMIVPVEIDMFPVGLAFHPGEQLRLVISGYNLLGGVMPNLSTGSPVPQNLATVVPDNHGRHIIHTGGSHASYLQLPVKPVS</sequence>
<dbReference type="SUPFAM" id="SSF53474">
    <property type="entry name" value="alpha/beta-Hydrolases"/>
    <property type="match status" value="1"/>
</dbReference>
<dbReference type="NCBIfam" id="TIGR00976">
    <property type="entry name" value="CocE_NonD"/>
    <property type="match status" value="1"/>
</dbReference>
<dbReference type="InterPro" id="IPR013736">
    <property type="entry name" value="Xaa-Pro_dipept_C"/>
</dbReference>
<dbReference type="EMBL" id="MVHV01000028">
    <property type="protein sequence ID" value="ORA78509.1"/>
    <property type="molecule type" value="Genomic_DNA"/>
</dbReference>
<evidence type="ECO:0000259" key="2">
    <source>
        <dbReference type="SMART" id="SM00939"/>
    </source>
</evidence>
<name>A0ABX3SLU4_MYCMA</name>
<comment type="caution">
    <text evidence="3">The sequence shown here is derived from an EMBL/GenBank/DDBJ whole genome shotgun (WGS) entry which is preliminary data.</text>
</comment>
<dbReference type="InterPro" id="IPR050585">
    <property type="entry name" value="Xaa-Pro_dipeptidyl-ppase/CocE"/>
</dbReference>
<evidence type="ECO:0000313" key="4">
    <source>
        <dbReference type="Proteomes" id="UP000243140"/>
    </source>
</evidence>